<dbReference type="AlphaFoldDB" id="X1TPN2"/>
<evidence type="ECO:0008006" key="2">
    <source>
        <dbReference type="Google" id="ProtNLM"/>
    </source>
</evidence>
<dbReference type="EMBL" id="BARW01024210">
    <property type="protein sequence ID" value="GAI89510.1"/>
    <property type="molecule type" value="Genomic_DNA"/>
</dbReference>
<protein>
    <recommendedName>
        <fullName evidence="2">DNA topoisomerase type IA zn finger domain-containing protein</fullName>
    </recommendedName>
</protein>
<sequence length="77" mass="8993">MEKCPNCGKYSIVYEKYYGRKICLMRNCGWSELSSNRKSIENETREVIKEHENLSTPVGQLSNYKISDQTKLIELTN</sequence>
<organism evidence="1">
    <name type="scientific">marine sediment metagenome</name>
    <dbReference type="NCBI Taxonomy" id="412755"/>
    <lineage>
        <taxon>unclassified sequences</taxon>
        <taxon>metagenomes</taxon>
        <taxon>ecological metagenomes</taxon>
    </lineage>
</organism>
<proteinExistence type="predicted"/>
<accession>X1TPN2</accession>
<name>X1TPN2_9ZZZZ</name>
<comment type="caution">
    <text evidence="1">The sequence shown here is derived from an EMBL/GenBank/DDBJ whole genome shotgun (WGS) entry which is preliminary data.</text>
</comment>
<evidence type="ECO:0000313" key="1">
    <source>
        <dbReference type="EMBL" id="GAI89510.1"/>
    </source>
</evidence>
<gene>
    <name evidence="1" type="ORF">S12H4_39960</name>
</gene>
<reference evidence="1" key="1">
    <citation type="journal article" date="2014" name="Front. Microbiol.">
        <title>High frequency of phylogenetically diverse reductive dehalogenase-homologous genes in deep subseafloor sedimentary metagenomes.</title>
        <authorList>
            <person name="Kawai M."/>
            <person name="Futagami T."/>
            <person name="Toyoda A."/>
            <person name="Takaki Y."/>
            <person name="Nishi S."/>
            <person name="Hori S."/>
            <person name="Arai W."/>
            <person name="Tsubouchi T."/>
            <person name="Morono Y."/>
            <person name="Uchiyama I."/>
            <person name="Ito T."/>
            <person name="Fujiyama A."/>
            <person name="Inagaki F."/>
            <person name="Takami H."/>
        </authorList>
    </citation>
    <scope>NUCLEOTIDE SEQUENCE</scope>
    <source>
        <strain evidence="1">Expedition CK06-06</strain>
    </source>
</reference>